<protein>
    <recommendedName>
        <fullName evidence="3">PH domain-containing protein</fullName>
    </recommendedName>
</protein>
<dbReference type="Proteomes" id="UP000198850">
    <property type="component" value="Unassembled WGS sequence"/>
</dbReference>
<keyword evidence="2" id="KW-1185">Reference proteome</keyword>
<organism evidence="1 2">
    <name type="scientific">Pedobacter hartonius</name>
    <dbReference type="NCBI Taxonomy" id="425514"/>
    <lineage>
        <taxon>Bacteria</taxon>
        <taxon>Pseudomonadati</taxon>
        <taxon>Bacteroidota</taxon>
        <taxon>Sphingobacteriia</taxon>
        <taxon>Sphingobacteriales</taxon>
        <taxon>Sphingobacteriaceae</taxon>
        <taxon>Pedobacter</taxon>
    </lineage>
</organism>
<gene>
    <name evidence="1" type="ORF">SAMN05443550_112114</name>
</gene>
<dbReference type="RefSeq" id="WP_090559408.1">
    <property type="nucleotide sequence ID" value="NZ_FNRA01000012.1"/>
</dbReference>
<proteinExistence type="predicted"/>
<evidence type="ECO:0000313" key="2">
    <source>
        <dbReference type="Proteomes" id="UP000198850"/>
    </source>
</evidence>
<evidence type="ECO:0008006" key="3">
    <source>
        <dbReference type="Google" id="ProtNLM"/>
    </source>
</evidence>
<sequence>MENTIYEGTAHWAYGTDILEMEVSDGYTGRHFSSVPPLSKYQGKIFLTQRAIRIDGDQGVMIPIAEIKELYMGFDDVFPAASVNSLGMFWKPLRIKYGPDTDIYLIVDYSLMISNNNRFYDLVRKLLV</sequence>
<name>A0A1H4H2A8_9SPHI</name>
<dbReference type="AlphaFoldDB" id="A0A1H4H2A8"/>
<accession>A0A1H4H2A8</accession>
<evidence type="ECO:0000313" key="1">
    <source>
        <dbReference type="EMBL" id="SEB15142.1"/>
    </source>
</evidence>
<reference evidence="1 2" key="1">
    <citation type="submission" date="2016-10" db="EMBL/GenBank/DDBJ databases">
        <authorList>
            <person name="de Groot N.N."/>
        </authorList>
    </citation>
    <scope>NUCLEOTIDE SEQUENCE [LARGE SCALE GENOMIC DNA]</scope>
    <source>
        <strain evidence="1 2">DSM 19033</strain>
    </source>
</reference>
<dbReference type="OrthoDB" id="793520at2"/>
<dbReference type="EMBL" id="FNRA01000012">
    <property type="protein sequence ID" value="SEB15142.1"/>
    <property type="molecule type" value="Genomic_DNA"/>
</dbReference>